<organism evidence="11 12">
    <name type="scientific">Planoprotostelium fungivorum</name>
    <dbReference type="NCBI Taxonomy" id="1890364"/>
    <lineage>
        <taxon>Eukaryota</taxon>
        <taxon>Amoebozoa</taxon>
        <taxon>Evosea</taxon>
        <taxon>Variosea</taxon>
        <taxon>Cavosteliida</taxon>
        <taxon>Cavosteliaceae</taxon>
        <taxon>Planoprotostelium</taxon>
    </lineage>
</organism>
<feature type="domain" description="Dehydrogenase E1 component" evidence="10">
    <location>
        <begin position="98"/>
        <end position="397"/>
    </location>
</feature>
<keyword evidence="8" id="KW-0496">Mitochondrion</keyword>
<dbReference type="GO" id="GO:0005759">
    <property type="term" value="C:mitochondrial matrix"/>
    <property type="evidence" value="ECO:0007669"/>
    <property type="project" value="UniProtKB-SubCell"/>
</dbReference>
<evidence type="ECO:0000256" key="1">
    <source>
        <dbReference type="ARBA" id="ARBA00001964"/>
    </source>
</evidence>
<evidence type="ECO:0000256" key="8">
    <source>
        <dbReference type="ARBA" id="ARBA00023128"/>
    </source>
</evidence>
<evidence type="ECO:0000256" key="5">
    <source>
        <dbReference type="ARBA" id="ARBA00022946"/>
    </source>
</evidence>
<evidence type="ECO:0000256" key="6">
    <source>
        <dbReference type="ARBA" id="ARBA00022958"/>
    </source>
</evidence>
<dbReference type="InterPro" id="IPR029061">
    <property type="entry name" value="THDP-binding"/>
</dbReference>
<evidence type="ECO:0000256" key="2">
    <source>
        <dbReference type="ARBA" id="ARBA00004305"/>
    </source>
</evidence>
<evidence type="ECO:0000259" key="10">
    <source>
        <dbReference type="Pfam" id="PF00676"/>
    </source>
</evidence>
<dbReference type="AlphaFoldDB" id="A0A2P6NU56"/>
<comment type="function">
    <text evidence="9">The branched-chain alpha-keto dehydrogenase complex catalyzes the overall conversion of alpha-keto acids to acyl-CoA and CO(2). It contains multiple copies of three enzymatic components: branched-chain alpha-keto acid decarboxylase (E1), lipoamide acyltransferase (E2) and lipoamide dehydrogenase (E3).</text>
</comment>
<dbReference type="GO" id="GO:0003863">
    <property type="term" value="F:branched-chain 2-oxo acid dehydrogenase activity"/>
    <property type="evidence" value="ECO:0007669"/>
    <property type="project" value="UniProtKB-EC"/>
</dbReference>
<dbReference type="OrthoDB" id="3845at2759"/>
<dbReference type="EC" id="1.2.4.4" evidence="9"/>
<dbReference type="InterPro" id="IPR001017">
    <property type="entry name" value="DH_E1"/>
</dbReference>
<evidence type="ECO:0000256" key="9">
    <source>
        <dbReference type="RuleBase" id="RU365014"/>
    </source>
</evidence>
<keyword evidence="5" id="KW-0809">Transit peptide</keyword>
<evidence type="ECO:0000256" key="4">
    <source>
        <dbReference type="ARBA" id="ARBA00022723"/>
    </source>
</evidence>
<evidence type="ECO:0000256" key="3">
    <source>
        <dbReference type="ARBA" id="ARBA00008646"/>
    </source>
</evidence>
<keyword evidence="9" id="KW-0786">Thiamine pyrophosphate</keyword>
<dbReference type="InterPro" id="IPR050771">
    <property type="entry name" value="Alpha-ketoacid_DH_E1_comp"/>
</dbReference>
<dbReference type="STRING" id="1890364.A0A2P6NU56"/>
<evidence type="ECO:0000313" key="12">
    <source>
        <dbReference type="Proteomes" id="UP000241769"/>
    </source>
</evidence>
<evidence type="ECO:0000313" key="11">
    <source>
        <dbReference type="EMBL" id="PRP87503.1"/>
    </source>
</evidence>
<protein>
    <recommendedName>
        <fullName evidence="9">2-oxoisovalerate dehydrogenase subunit alpha</fullName>
        <ecNumber evidence="9">1.2.4.4</ecNumber>
    </recommendedName>
    <alternativeName>
        <fullName evidence="9">Branched-chain alpha-keto acid dehydrogenase E1 component alpha chain</fullName>
    </alternativeName>
</protein>
<comment type="catalytic activity">
    <reaction evidence="9">
        <text>N(6)-[(R)-lipoyl]-L-lysyl-[protein] + 3-methyl-2-oxobutanoate + H(+) = N(6)-[(R)-S(8)-2-methylpropanoyldihydrolipoyl]-L-lysyl-[protein] + CO2</text>
        <dbReference type="Rhea" id="RHEA:13457"/>
        <dbReference type="Rhea" id="RHEA-COMP:10474"/>
        <dbReference type="Rhea" id="RHEA-COMP:10497"/>
        <dbReference type="ChEBI" id="CHEBI:11851"/>
        <dbReference type="ChEBI" id="CHEBI:15378"/>
        <dbReference type="ChEBI" id="CHEBI:16526"/>
        <dbReference type="ChEBI" id="CHEBI:83099"/>
        <dbReference type="ChEBI" id="CHEBI:83142"/>
        <dbReference type="EC" id="1.2.4.4"/>
    </reaction>
</comment>
<keyword evidence="4" id="KW-0479">Metal-binding</keyword>
<dbReference type="Pfam" id="PF00676">
    <property type="entry name" value="E1_dh"/>
    <property type="match status" value="1"/>
</dbReference>
<dbReference type="FunFam" id="3.40.50.970:FF:000015">
    <property type="entry name" value="2-oxoisovalerate dehydrogenase subunit alpha"/>
    <property type="match status" value="1"/>
</dbReference>
<dbReference type="Gene3D" id="3.40.50.970">
    <property type="match status" value="1"/>
</dbReference>
<comment type="subcellular location">
    <subcellularLocation>
        <location evidence="2">Mitochondrion matrix</location>
    </subcellularLocation>
</comment>
<comment type="similarity">
    <text evidence="3 9">Belongs to the BCKDHA family.</text>
</comment>
<reference evidence="11 12" key="1">
    <citation type="journal article" date="2018" name="Genome Biol. Evol.">
        <title>Multiple Roots of Fruiting Body Formation in Amoebozoa.</title>
        <authorList>
            <person name="Hillmann F."/>
            <person name="Forbes G."/>
            <person name="Novohradska S."/>
            <person name="Ferling I."/>
            <person name="Riege K."/>
            <person name="Groth M."/>
            <person name="Westermann M."/>
            <person name="Marz M."/>
            <person name="Spaller T."/>
            <person name="Winckler T."/>
            <person name="Schaap P."/>
            <person name="Glockner G."/>
        </authorList>
    </citation>
    <scope>NUCLEOTIDE SEQUENCE [LARGE SCALE GENOMIC DNA]</scope>
    <source>
        <strain evidence="11 12">Jena</strain>
    </source>
</reference>
<comment type="caution">
    <text evidence="11">The sequence shown here is derived from an EMBL/GenBank/DDBJ whole genome shotgun (WGS) entry which is preliminary data.</text>
</comment>
<dbReference type="FunCoup" id="A0A2P6NU56">
    <property type="interactions" value="77"/>
</dbReference>
<keyword evidence="12" id="KW-1185">Reference proteome</keyword>
<comment type="cofactor">
    <cofactor evidence="1 9">
        <name>thiamine diphosphate</name>
        <dbReference type="ChEBI" id="CHEBI:58937"/>
    </cofactor>
</comment>
<dbReference type="InParanoid" id="A0A2P6NU56"/>
<dbReference type="PANTHER" id="PTHR43380">
    <property type="entry name" value="2-OXOISOVALERATE DEHYDROGENASE SUBUNIT ALPHA, MITOCHONDRIAL"/>
    <property type="match status" value="1"/>
</dbReference>
<dbReference type="Proteomes" id="UP000241769">
    <property type="component" value="Unassembled WGS sequence"/>
</dbReference>
<proteinExistence type="inferred from homology"/>
<accession>A0A2P6NU56</accession>
<dbReference type="GO" id="GO:0046872">
    <property type="term" value="F:metal ion binding"/>
    <property type="evidence" value="ECO:0007669"/>
    <property type="project" value="UniProtKB-KW"/>
</dbReference>
<dbReference type="CDD" id="cd02000">
    <property type="entry name" value="TPP_E1_PDC_ADC_BCADC"/>
    <property type="match status" value="1"/>
</dbReference>
<sequence>MLRGLRLSQPFLQRSSVPVNSFNRLRVVNHVKSGISHRCKSTEKVLAYPGEKSVFDDKLEFHSTKEILPTYRIMNEDGIIINSEEDPKLDRDTVVKMYRHMVSLNAMDNVLYDVQRQGRISFYMTNYGEEATHLGSAAALKPEDTIFAQYREAGVFLWRGFSLDDFMNQCQSNSLDYGKGRQMPVHYGSRRLNIQTISSPLATQIPQATGSAYAQKMTKSGNCTVCYFGEGAASEGDFHAAINFAATLETPSIFFCRNNRWAISTPSTEQYRGDGIAGRGVSYGLKTIRVDGNDIFAVYNATKAARKIAVEDNQPVMIEAMTYRVSHHSTSDDSTRYRTLSEIEQWKIKHDPVKRLYNYLLSKGWWSEEMETTSRTEARKEVLSALKRAEAQKKPSPDECFNDVYDELTPQLIQQRQEMREHVKKYPQNYPIDQHLV</sequence>
<dbReference type="SUPFAM" id="SSF52518">
    <property type="entry name" value="Thiamin diphosphate-binding fold (THDP-binding)"/>
    <property type="match status" value="1"/>
</dbReference>
<evidence type="ECO:0000256" key="7">
    <source>
        <dbReference type="ARBA" id="ARBA00023002"/>
    </source>
</evidence>
<keyword evidence="7 9" id="KW-0560">Oxidoreductase</keyword>
<name>A0A2P6NU56_9EUKA</name>
<gene>
    <name evidence="11" type="ORF">PROFUN_00714</name>
</gene>
<dbReference type="PANTHER" id="PTHR43380:SF1">
    <property type="entry name" value="2-OXOISOVALERATE DEHYDROGENASE SUBUNIT ALPHA, MITOCHONDRIAL"/>
    <property type="match status" value="1"/>
</dbReference>
<keyword evidence="6" id="KW-0630">Potassium</keyword>
<dbReference type="GO" id="GO:0009083">
    <property type="term" value="P:branched-chain amino acid catabolic process"/>
    <property type="evidence" value="ECO:0007669"/>
    <property type="project" value="TreeGrafter"/>
</dbReference>
<dbReference type="EMBL" id="MDYQ01000020">
    <property type="protein sequence ID" value="PRP87503.1"/>
    <property type="molecule type" value="Genomic_DNA"/>
</dbReference>